<dbReference type="InterPro" id="IPR003961">
    <property type="entry name" value="FN3_dom"/>
</dbReference>
<evidence type="ECO:0000256" key="3">
    <source>
        <dbReference type="ARBA" id="ARBA00022536"/>
    </source>
</evidence>
<dbReference type="InterPro" id="IPR013783">
    <property type="entry name" value="Ig-like_fold"/>
</dbReference>
<keyword evidence="10" id="KW-1185">Reference proteome</keyword>
<dbReference type="InterPro" id="IPR002181">
    <property type="entry name" value="Fibrinogen_a/b/g_C_dom"/>
</dbReference>
<dbReference type="PROSITE" id="PS51406">
    <property type="entry name" value="FIBRINOGEN_C_2"/>
    <property type="match status" value="1"/>
</dbReference>
<dbReference type="PROSITE" id="PS00514">
    <property type="entry name" value="FIBRINOGEN_C_1"/>
    <property type="match status" value="1"/>
</dbReference>
<dbReference type="Pfam" id="PF00147">
    <property type="entry name" value="Fibrinogen_C"/>
    <property type="match status" value="1"/>
</dbReference>
<evidence type="ECO:0000256" key="6">
    <source>
        <dbReference type="ARBA" id="ARBA00023157"/>
    </source>
</evidence>
<keyword evidence="2" id="KW-0272">Extracellular matrix</keyword>
<reference evidence="9" key="2">
    <citation type="submission" date="2025-09" db="UniProtKB">
        <authorList>
            <consortium name="Ensembl"/>
        </authorList>
    </citation>
    <scope>IDENTIFICATION</scope>
</reference>
<feature type="domain" description="Fibronectin type-III" evidence="7">
    <location>
        <begin position="21"/>
        <end position="117"/>
    </location>
</feature>
<keyword evidence="6" id="KW-1015">Disulfide bond</keyword>
<evidence type="ECO:0008006" key="11">
    <source>
        <dbReference type="Google" id="ProtNLM"/>
    </source>
</evidence>
<dbReference type="FunFam" id="3.90.215.10:FF:000001">
    <property type="entry name" value="Tenascin isoform 1"/>
    <property type="match status" value="1"/>
</dbReference>
<keyword evidence="2" id="KW-0964">Secreted</keyword>
<accession>A0A663FDB6</accession>
<evidence type="ECO:0000256" key="5">
    <source>
        <dbReference type="ARBA" id="ARBA00022737"/>
    </source>
</evidence>
<keyword evidence="4" id="KW-0732">Signal</keyword>
<dbReference type="InterPro" id="IPR014716">
    <property type="entry name" value="Fibrinogen_a/b/g_C_1"/>
</dbReference>
<dbReference type="Gene3D" id="3.90.215.10">
    <property type="entry name" value="Gamma Fibrinogen, chain A, domain 1"/>
    <property type="match status" value="1"/>
</dbReference>
<dbReference type="SUPFAM" id="SSF56496">
    <property type="entry name" value="Fibrinogen C-terminal domain-like"/>
    <property type="match status" value="1"/>
</dbReference>
<dbReference type="Pfam" id="PF00041">
    <property type="entry name" value="fn3"/>
    <property type="match status" value="2"/>
</dbReference>
<dbReference type="Ensembl" id="ENSACCT00020022830.1">
    <property type="protein sequence ID" value="ENSACCP00020021861.1"/>
    <property type="gene ID" value="ENSACCG00020015037.1"/>
</dbReference>
<organism evidence="9 10">
    <name type="scientific">Aquila chrysaetos chrysaetos</name>
    <dbReference type="NCBI Taxonomy" id="223781"/>
    <lineage>
        <taxon>Eukaryota</taxon>
        <taxon>Metazoa</taxon>
        <taxon>Chordata</taxon>
        <taxon>Craniata</taxon>
        <taxon>Vertebrata</taxon>
        <taxon>Euteleostomi</taxon>
        <taxon>Archelosauria</taxon>
        <taxon>Archosauria</taxon>
        <taxon>Dinosauria</taxon>
        <taxon>Saurischia</taxon>
        <taxon>Theropoda</taxon>
        <taxon>Coelurosauria</taxon>
        <taxon>Aves</taxon>
        <taxon>Neognathae</taxon>
        <taxon>Neoaves</taxon>
        <taxon>Telluraves</taxon>
        <taxon>Accipitrimorphae</taxon>
        <taxon>Accipitriformes</taxon>
        <taxon>Accipitridae</taxon>
        <taxon>Accipitrinae</taxon>
        <taxon>Aquila</taxon>
    </lineage>
</organism>
<sequence>MGGWMYVPLSIAPLAPEEEKPPSQPRLGELTASHVTPDSIQLEWSVPEGTFDSFTVQYRDAQGQPESLLVDGGSRTVTVAGLSPSRRYNFYLYGLLGQKPVGPISLDTITGEGVDGSTQTWRDGGIAGCLAGWIYVYSLHCVLSVAAPAPKKEKPPSQPHLGELTAPHVTPDSVQLEWSVPEGTFDSFTVQYKDAQGQPQVLPVDGGSRTVTVPGLSPSRRYKFNLYGVWGRNRLGPVSTDAVTAPLPHPHPRDCAEEQLNGPGPSRETLIFLGGDPGRPLRVFCDMETDGGGWLVFQRRQDGGTDFWRGWDAYAHGFGNVTGEFWLGNEALHALTAGTPTELRVDLRTPRDAAFAHYRDFAVAGPEDHYRLRLGAYSGTAGDALSYHAGSPFSTRDRDPRGRPRPCAVAYTGAWWYHNCHYANLNGRYGTPHDHQGINWFPWKGFEFSIPFTEMKLRPQRD</sequence>
<dbReference type="GO" id="GO:0031175">
    <property type="term" value="P:neuron projection development"/>
    <property type="evidence" value="ECO:0007669"/>
    <property type="project" value="TreeGrafter"/>
</dbReference>
<dbReference type="FunFam" id="2.60.40.10:FF:000024">
    <property type="entry name" value="Tenascin-X"/>
    <property type="match status" value="1"/>
</dbReference>
<dbReference type="PROSITE" id="PS50853">
    <property type="entry name" value="FN3"/>
    <property type="match status" value="2"/>
</dbReference>
<evidence type="ECO:0000256" key="1">
    <source>
        <dbReference type="ARBA" id="ARBA00004498"/>
    </source>
</evidence>
<dbReference type="InterPro" id="IPR036056">
    <property type="entry name" value="Fibrinogen-like_C"/>
</dbReference>
<comment type="subcellular location">
    <subcellularLocation>
        <location evidence="1">Secreted</location>
        <location evidence="1">Extracellular space</location>
        <location evidence="1">Extracellular matrix</location>
    </subcellularLocation>
</comment>
<name>A0A663FDB6_AQUCH</name>
<dbReference type="InterPro" id="IPR050991">
    <property type="entry name" value="ECM_Regulatory_Proteins"/>
</dbReference>
<dbReference type="SMART" id="SM00186">
    <property type="entry name" value="FBG"/>
    <property type="match status" value="1"/>
</dbReference>
<dbReference type="PANTHER" id="PTHR46708:SF3">
    <property type="entry name" value="TENASCIN-X"/>
    <property type="match status" value="1"/>
</dbReference>
<dbReference type="Gene3D" id="2.60.40.10">
    <property type="entry name" value="Immunoglobulins"/>
    <property type="match status" value="2"/>
</dbReference>
<dbReference type="SUPFAM" id="SSF49265">
    <property type="entry name" value="Fibronectin type III"/>
    <property type="match status" value="2"/>
</dbReference>
<proteinExistence type="predicted"/>
<dbReference type="CDD" id="cd00063">
    <property type="entry name" value="FN3"/>
    <property type="match status" value="2"/>
</dbReference>
<evidence type="ECO:0000313" key="10">
    <source>
        <dbReference type="Proteomes" id="UP000472275"/>
    </source>
</evidence>
<dbReference type="AlphaFoldDB" id="A0A663FDB6"/>
<dbReference type="InterPro" id="IPR020837">
    <property type="entry name" value="Fibrinogen_CS"/>
</dbReference>
<dbReference type="GeneTree" id="ENSGT00940000155565"/>
<dbReference type="CDD" id="cd00087">
    <property type="entry name" value="FReD"/>
    <property type="match status" value="1"/>
</dbReference>
<evidence type="ECO:0000256" key="4">
    <source>
        <dbReference type="ARBA" id="ARBA00022729"/>
    </source>
</evidence>
<evidence type="ECO:0000256" key="2">
    <source>
        <dbReference type="ARBA" id="ARBA00022530"/>
    </source>
</evidence>
<keyword evidence="5" id="KW-0677">Repeat</keyword>
<keyword evidence="3" id="KW-0245">EGF-like domain</keyword>
<dbReference type="Proteomes" id="UP000472275">
    <property type="component" value="Unassembled WGS sequence"/>
</dbReference>
<evidence type="ECO:0000259" key="8">
    <source>
        <dbReference type="PROSITE" id="PS51406"/>
    </source>
</evidence>
<reference evidence="9" key="1">
    <citation type="submission" date="2025-08" db="UniProtKB">
        <authorList>
            <consortium name="Ensembl"/>
        </authorList>
    </citation>
    <scope>IDENTIFICATION</scope>
</reference>
<evidence type="ECO:0000313" key="9">
    <source>
        <dbReference type="Ensembl" id="ENSACCP00020021861.1"/>
    </source>
</evidence>
<dbReference type="InParanoid" id="A0A663FDB6"/>
<protein>
    <recommendedName>
        <fullName evidence="11">Tenascin XB</fullName>
    </recommendedName>
</protein>
<dbReference type="PANTHER" id="PTHR46708">
    <property type="entry name" value="TENASCIN"/>
    <property type="match status" value="1"/>
</dbReference>
<dbReference type="SMART" id="SM00060">
    <property type="entry name" value="FN3"/>
    <property type="match status" value="2"/>
</dbReference>
<feature type="domain" description="Fibronectin type-III" evidence="7">
    <location>
        <begin position="155"/>
        <end position="250"/>
    </location>
</feature>
<evidence type="ECO:0000259" key="7">
    <source>
        <dbReference type="PROSITE" id="PS50853"/>
    </source>
</evidence>
<dbReference type="InterPro" id="IPR036116">
    <property type="entry name" value="FN3_sf"/>
</dbReference>
<feature type="domain" description="Fibrinogen C-terminal" evidence="8">
    <location>
        <begin position="246"/>
        <end position="461"/>
    </location>
</feature>
<dbReference type="GO" id="GO:0030155">
    <property type="term" value="P:regulation of cell adhesion"/>
    <property type="evidence" value="ECO:0007669"/>
    <property type="project" value="TreeGrafter"/>
</dbReference>
<dbReference type="GO" id="GO:0005615">
    <property type="term" value="C:extracellular space"/>
    <property type="evidence" value="ECO:0007669"/>
    <property type="project" value="TreeGrafter"/>
</dbReference>